<comment type="caution">
    <text evidence="2">The sequence shown here is derived from an EMBL/GenBank/DDBJ whole genome shotgun (WGS) entry which is preliminary data.</text>
</comment>
<keyword evidence="2" id="KW-0378">Hydrolase</keyword>
<reference evidence="2 3" key="1">
    <citation type="submission" date="2020-01" db="EMBL/GenBank/DDBJ databases">
        <title>Genomes of bacteria type strains.</title>
        <authorList>
            <person name="Chen J."/>
            <person name="Zhu S."/>
            <person name="Yang J."/>
        </authorList>
    </citation>
    <scope>NUCLEOTIDE SEQUENCE [LARGE SCALE GENOMIC DNA]</scope>
    <source>
        <strain evidence="2 3">LMG 24078</strain>
    </source>
</reference>
<dbReference type="SUPFAM" id="SSF53474">
    <property type="entry name" value="alpha/beta-Hydrolases"/>
    <property type="match status" value="1"/>
</dbReference>
<evidence type="ECO:0000259" key="1">
    <source>
        <dbReference type="Pfam" id="PF12697"/>
    </source>
</evidence>
<dbReference type="GO" id="GO:0016787">
    <property type="term" value="F:hydrolase activity"/>
    <property type="evidence" value="ECO:0007669"/>
    <property type="project" value="UniProtKB-KW"/>
</dbReference>
<feature type="domain" description="AB hydrolase-1" evidence="1">
    <location>
        <begin position="15"/>
        <end position="268"/>
    </location>
</feature>
<dbReference type="Pfam" id="PF12697">
    <property type="entry name" value="Abhydrolase_6"/>
    <property type="match status" value="1"/>
</dbReference>
<dbReference type="InterPro" id="IPR000073">
    <property type="entry name" value="AB_hydrolase_1"/>
</dbReference>
<keyword evidence="3" id="KW-1185">Reference proteome</keyword>
<dbReference type="EMBL" id="JAAAWO010000003">
    <property type="protein sequence ID" value="NDW14963.1"/>
    <property type="molecule type" value="Genomic_DNA"/>
</dbReference>
<dbReference type="Gene3D" id="3.40.50.1820">
    <property type="entry name" value="alpha/beta hydrolase"/>
    <property type="match status" value="1"/>
</dbReference>
<gene>
    <name evidence="2" type="ORF">GTQ48_05385</name>
</gene>
<sequence>MKHPNLQQSSSSPEVVLIHGMWSTPETLIELKTQFEHCGYQVYSPRLPFHFSKAELSDKAKQNALAQASINDYVESLLSFINTLDAPPILVGHSMGGLLAQLVAARTAVNKMVLISSASPAGINSWSWSVIRTFGHNLFKFPLYKKTTHLLLKNVKYGIANTQTAQVQHDILRKATFESGRASMEIGMWFLFPRPPTRVNAKDIHCPILLVCGAQDRITPVSVQRKIAKKYSTQCAAKDSSQEAENVTLKVIDEACHWTIGGSHLPAVSNHIFRWLEKI</sequence>
<proteinExistence type="predicted"/>
<evidence type="ECO:0000313" key="2">
    <source>
        <dbReference type="EMBL" id="NDW14963.1"/>
    </source>
</evidence>
<dbReference type="RefSeq" id="WP_163105523.1">
    <property type="nucleotide sequence ID" value="NZ_JAAAWO010000003.1"/>
</dbReference>
<accession>A0A6N9TCF5</accession>
<dbReference type="PANTHER" id="PTHR42886:SF29">
    <property type="entry name" value="PUMMELIG, ISOFORM A"/>
    <property type="match status" value="1"/>
</dbReference>
<protein>
    <submittedName>
        <fullName evidence="2">Alpha/beta fold hydrolase</fullName>
    </submittedName>
</protein>
<name>A0A6N9TCF5_9ALTE</name>
<dbReference type="Proteomes" id="UP000471381">
    <property type="component" value="Unassembled WGS sequence"/>
</dbReference>
<dbReference type="InterPro" id="IPR029058">
    <property type="entry name" value="AB_hydrolase_fold"/>
</dbReference>
<dbReference type="AlphaFoldDB" id="A0A6N9TCF5"/>
<organism evidence="2 3">
    <name type="scientific">Alteromonas genovensis</name>
    <dbReference type="NCBI Taxonomy" id="471225"/>
    <lineage>
        <taxon>Bacteria</taxon>
        <taxon>Pseudomonadati</taxon>
        <taxon>Pseudomonadota</taxon>
        <taxon>Gammaproteobacteria</taxon>
        <taxon>Alteromonadales</taxon>
        <taxon>Alteromonadaceae</taxon>
        <taxon>Alteromonas/Salinimonas group</taxon>
        <taxon>Alteromonas</taxon>
    </lineage>
</organism>
<dbReference type="PANTHER" id="PTHR42886">
    <property type="entry name" value="RE40534P-RELATED"/>
    <property type="match status" value="1"/>
</dbReference>
<evidence type="ECO:0000313" key="3">
    <source>
        <dbReference type="Proteomes" id="UP000471381"/>
    </source>
</evidence>